<evidence type="ECO:0000313" key="3">
    <source>
        <dbReference type="EMBL" id="PKW15054.1"/>
    </source>
</evidence>
<feature type="compositionally biased region" description="Basic and acidic residues" evidence="1">
    <location>
        <begin position="29"/>
        <end position="43"/>
    </location>
</feature>
<organism evidence="3 4">
    <name type="scientific">Saccharopolyspora spinosa</name>
    <dbReference type="NCBI Taxonomy" id="60894"/>
    <lineage>
        <taxon>Bacteria</taxon>
        <taxon>Bacillati</taxon>
        <taxon>Actinomycetota</taxon>
        <taxon>Actinomycetes</taxon>
        <taxon>Pseudonocardiales</taxon>
        <taxon>Pseudonocardiaceae</taxon>
        <taxon>Saccharopolyspora</taxon>
    </lineage>
</organism>
<name>A0A2N3XWK1_SACSN</name>
<protein>
    <submittedName>
        <fullName evidence="3">Transcription elongation GreA/GreB family factor</fullName>
    </submittedName>
</protein>
<dbReference type="PIRSF" id="PIRSF006092">
    <property type="entry name" value="GreA_GreB"/>
    <property type="match status" value="1"/>
</dbReference>
<gene>
    <name evidence="3" type="ORF">A8926_2732</name>
</gene>
<feature type="region of interest" description="Disordered" evidence="1">
    <location>
        <begin position="105"/>
        <end position="139"/>
    </location>
</feature>
<dbReference type="Proteomes" id="UP000233786">
    <property type="component" value="Unassembled WGS sequence"/>
</dbReference>
<dbReference type="NCBIfam" id="NF004548">
    <property type="entry name" value="PRK05892.1"/>
    <property type="match status" value="1"/>
</dbReference>
<dbReference type="InterPro" id="IPR023459">
    <property type="entry name" value="Tscrpt_elong_fac_GreA/B_fam"/>
</dbReference>
<reference evidence="3" key="1">
    <citation type="submission" date="2017-12" db="EMBL/GenBank/DDBJ databases">
        <title>Sequencing the genomes of 1000 Actinobacteria strains.</title>
        <authorList>
            <person name="Klenk H.-P."/>
        </authorList>
    </citation>
    <scope>NUCLEOTIDE SEQUENCE [LARGE SCALE GENOMIC DNA]</scope>
    <source>
        <strain evidence="3">DSM 44228</strain>
    </source>
</reference>
<dbReference type="EMBL" id="PJNB01000001">
    <property type="protein sequence ID" value="PKW15054.1"/>
    <property type="molecule type" value="Genomic_DNA"/>
</dbReference>
<dbReference type="OrthoDB" id="3823115at2"/>
<dbReference type="RefSeq" id="WP_010695493.1">
    <property type="nucleotide sequence ID" value="NZ_CP061007.1"/>
</dbReference>
<feature type="region of interest" description="Disordered" evidence="1">
    <location>
        <begin position="29"/>
        <end position="50"/>
    </location>
</feature>
<feature type="domain" description="Transcription elongation factor GreA/GreB C-terminal" evidence="2">
    <location>
        <begin position="79"/>
        <end position="149"/>
    </location>
</feature>
<dbReference type="InterPro" id="IPR036953">
    <property type="entry name" value="GreA/GreB_C_sf"/>
</dbReference>
<dbReference type="AlphaFoldDB" id="A0A2N3XWK1"/>
<dbReference type="STRING" id="994479.GCA_000194155_02706"/>
<accession>A0A2N3XWK1</accession>
<evidence type="ECO:0000313" key="4">
    <source>
        <dbReference type="Proteomes" id="UP000233786"/>
    </source>
</evidence>
<dbReference type="InterPro" id="IPR001437">
    <property type="entry name" value="Tscrpt_elong_fac_GreA/B_C"/>
</dbReference>
<evidence type="ECO:0000259" key="2">
    <source>
        <dbReference type="Pfam" id="PF01272"/>
    </source>
</evidence>
<dbReference type="GO" id="GO:0032784">
    <property type="term" value="P:regulation of DNA-templated transcription elongation"/>
    <property type="evidence" value="ECO:0007669"/>
    <property type="project" value="InterPro"/>
</dbReference>
<keyword evidence="4" id="KW-1185">Reference proteome</keyword>
<sequence length="152" mass="15869">MGGEESAVGRARLTEEIRTLRARRQQLVDELRRSDTPGDRGDAAQELQGGDELVAIDDRIAELAGLLAGGQPDVGGLAPGTEVSLRLPDGTTQDFRVVAIPEEIPPGAEDASLTSDSPLGLALAGSHPGETVDFPAPEGKTRVEVISIRPPS</sequence>
<dbReference type="SUPFAM" id="SSF54534">
    <property type="entry name" value="FKBP-like"/>
    <property type="match status" value="1"/>
</dbReference>
<dbReference type="Gene3D" id="3.10.50.30">
    <property type="entry name" value="Transcription elongation factor, GreA/GreB, C-terminal domain"/>
    <property type="match status" value="1"/>
</dbReference>
<evidence type="ECO:0000256" key="1">
    <source>
        <dbReference type="SAM" id="MobiDB-lite"/>
    </source>
</evidence>
<dbReference type="GO" id="GO:0003677">
    <property type="term" value="F:DNA binding"/>
    <property type="evidence" value="ECO:0007669"/>
    <property type="project" value="InterPro"/>
</dbReference>
<comment type="caution">
    <text evidence="3">The sequence shown here is derived from an EMBL/GenBank/DDBJ whole genome shotgun (WGS) entry which is preliminary data.</text>
</comment>
<dbReference type="Pfam" id="PF01272">
    <property type="entry name" value="GreA_GreB"/>
    <property type="match status" value="1"/>
</dbReference>
<proteinExistence type="predicted"/>
<dbReference type="GO" id="GO:0070063">
    <property type="term" value="F:RNA polymerase binding"/>
    <property type="evidence" value="ECO:0007669"/>
    <property type="project" value="InterPro"/>
</dbReference>